<proteinExistence type="predicted"/>
<dbReference type="AlphaFoldDB" id="A0A7W9QH98"/>
<evidence type="ECO:0000313" key="2">
    <source>
        <dbReference type="Proteomes" id="UP000588098"/>
    </source>
</evidence>
<dbReference type="InterPro" id="IPR012349">
    <property type="entry name" value="Split_barrel_FMN-bd"/>
</dbReference>
<reference evidence="1 2" key="1">
    <citation type="submission" date="2020-08" db="EMBL/GenBank/DDBJ databases">
        <title>Genomic Encyclopedia of Type Strains, Phase III (KMG-III): the genomes of soil and plant-associated and newly described type strains.</title>
        <authorList>
            <person name="Whitman W."/>
        </authorList>
    </citation>
    <scope>NUCLEOTIDE SEQUENCE [LARGE SCALE GENOMIC DNA]</scope>
    <source>
        <strain evidence="1 2">CECT 8305</strain>
    </source>
</reference>
<keyword evidence="2" id="KW-1185">Reference proteome</keyword>
<comment type="caution">
    <text evidence="1">The sequence shown here is derived from an EMBL/GenBank/DDBJ whole genome shotgun (WGS) entry which is preliminary data.</text>
</comment>
<organism evidence="1 2">
    <name type="scientific">Streptomyces zagrosensis</name>
    <dbReference type="NCBI Taxonomy" id="1042984"/>
    <lineage>
        <taxon>Bacteria</taxon>
        <taxon>Bacillati</taxon>
        <taxon>Actinomycetota</taxon>
        <taxon>Actinomycetes</taxon>
        <taxon>Kitasatosporales</taxon>
        <taxon>Streptomycetaceae</taxon>
        <taxon>Streptomyces</taxon>
    </lineage>
</organism>
<evidence type="ECO:0008006" key="3">
    <source>
        <dbReference type="Google" id="ProtNLM"/>
    </source>
</evidence>
<dbReference type="Proteomes" id="UP000588098">
    <property type="component" value="Unassembled WGS sequence"/>
</dbReference>
<dbReference type="PANTHER" id="PTHR34071">
    <property type="entry name" value="5-NITROIMIDAZOLE ANTIBIOTICS RESISTANCE PROTEIN, NIMA-FAMILY-RELATED PROTEIN-RELATED"/>
    <property type="match status" value="1"/>
</dbReference>
<evidence type="ECO:0000313" key="1">
    <source>
        <dbReference type="EMBL" id="MBB5940146.1"/>
    </source>
</evidence>
<protein>
    <recommendedName>
        <fullName evidence="3">Flavin-nucleotide-binding protein</fullName>
    </recommendedName>
</protein>
<dbReference type="PANTHER" id="PTHR34071:SF2">
    <property type="entry name" value="FLAVIN-NUCLEOTIDE-BINDING PROTEIN"/>
    <property type="match status" value="1"/>
</dbReference>
<dbReference type="InterPro" id="IPR024747">
    <property type="entry name" value="Pyridox_Oxase-rel"/>
</dbReference>
<gene>
    <name evidence="1" type="ORF">FHS42_007244</name>
</gene>
<dbReference type="Gene3D" id="2.30.110.10">
    <property type="entry name" value="Electron Transport, Fmn-binding Protein, Chain A"/>
    <property type="match status" value="1"/>
</dbReference>
<dbReference type="RefSeq" id="WP_184580057.1">
    <property type="nucleotide sequence ID" value="NZ_JACHJL010000035.1"/>
</dbReference>
<accession>A0A7W9QH98</accession>
<dbReference type="EMBL" id="JACHJL010000035">
    <property type="protein sequence ID" value="MBB5940146.1"/>
    <property type="molecule type" value="Genomic_DNA"/>
</dbReference>
<dbReference type="SUPFAM" id="SSF50475">
    <property type="entry name" value="FMN-binding split barrel"/>
    <property type="match status" value="1"/>
</dbReference>
<sequence>MQEPETEFRLFHTPEPVPVAQAGNTPDCHTYIKPNEKGGTYLARMVGYDRDLANGILDEAFICHVAYRAPANSKPDGGCKAGFPVVMPKVFGRDGDMLYFHGSPKARMHQQLASKNKTGDVPDAWVCVNVAVIDGISVARSAAMSGIHYRSVTIHGEAIPVSRKRRKTALRTIVEHVMPNRSRDTRMPSSAELDGVTVLGLKLEHVSTKVAYGDPHDLPGDVTANKYWAGTVPVQHSFGRPFPSRDLPANVPLPYYLTCMNEFRHFRPIHPAR</sequence>
<dbReference type="Pfam" id="PF12900">
    <property type="entry name" value="Pyridox_ox_2"/>
    <property type="match status" value="1"/>
</dbReference>
<name>A0A7W9QH98_9ACTN</name>